<dbReference type="InParanoid" id="Q5JIP9"/>
<dbReference type="RefSeq" id="WP_011250567.1">
    <property type="nucleotide sequence ID" value="NC_006624.1"/>
</dbReference>
<evidence type="ECO:0000313" key="1">
    <source>
        <dbReference type="EMBL" id="BAD85805.1"/>
    </source>
</evidence>
<dbReference type="Proteomes" id="UP000000536">
    <property type="component" value="Chromosome"/>
</dbReference>
<proteinExistence type="predicted"/>
<keyword evidence="2" id="KW-1185">Reference proteome</keyword>
<dbReference type="PATRIC" id="fig|69014.16.peg.1575"/>
<dbReference type="OrthoDB" id="91317at2157"/>
<organism evidence="1 2">
    <name type="scientific">Thermococcus kodakarensis (strain ATCC BAA-918 / JCM 12380 / KOD1)</name>
    <name type="common">Pyrococcus kodakaraensis (strain KOD1)</name>
    <dbReference type="NCBI Taxonomy" id="69014"/>
    <lineage>
        <taxon>Archaea</taxon>
        <taxon>Methanobacteriati</taxon>
        <taxon>Methanobacteriota</taxon>
        <taxon>Thermococci</taxon>
        <taxon>Thermococcales</taxon>
        <taxon>Thermococcaceae</taxon>
        <taxon>Thermococcus</taxon>
    </lineage>
</organism>
<dbReference type="EnsemblBacteria" id="BAD85805">
    <property type="protein sequence ID" value="BAD85805"/>
    <property type="gene ID" value="TK1616"/>
</dbReference>
<name>Q5JIP9_THEKO</name>
<dbReference type="EMBL" id="AP006878">
    <property type="protein sequence ID" value="BAD85805.1"/>
    <property type="molecule type" value="Genomic_DNA"/>
</dbReference>
<sequence length="196" mass="22725">MDELEFCLKSISYPLGMLLEGKERKAGDVVRVSSKAITLPKVPFAALCYLTGLALFDSLELVDKKRLAEDYDGLEAFKKKLLASKLGESLKPYLTNPGLFISPFERLSFDWLEFQKRKEKVEPHLKRLRELIRESRSRKEYLERTSFVRELTVDEGLLLGYLAESEKERELINSALGKHNHDYREMAKMYFKALRG</sequence>
<dbReference type="GeneID" id="78448144"/>
<dbReference type="HOGENOM" id="CLU_1387637_0_0_2"/>
<dbReference type="AlphaFoldDB" id="Q5JIP9"/>
<accession>Q5JIP9</accession>
<dbReference type="eggNOG" id="arCOG10095">
    <property type="taxonomic scope" value="Archaea"/>
</dbReference>
<evidence type="ECO:0000313" key="2">
    <source>
        <dbReference type="Proteomes" id="UP000000536"/>
    </source>
</evidence>
<reference evidence="1 2" key="1">
    <citation type="journal article" date="2005" name="Genome Res.">
        <title>Complete genome sequence of the hyperthermophilic archaeon Thermococcus kodakaraensis KOD1 and comparison with Pyrococcus genomes.</title>
        <authorList>
            <person name="Fukui T."/>
            <person name="Atomi H."/>
            <person name="Kanai T."/>
            <person name="Matsumi R."/>
            <person name="Fujiwara S."/>
            <person name="Imanaka T."/>
        </authorList>
    </citation>
    <scope>NUCLEOTIDE SEQUENCE [LARGE SCALE GENOMIC DNA]</scope>
    <source>
        <strain evidence="2">ATCC BAA-918 / JCM 12380 / KOD1</strain>
    </source>
</reference>
<protein>
    <submittedName>
        <fullName evidence="1">Uncharacterized protein</fullName>
    </submittedName>
</protein>
<dbReference type="KEGG" id="tko:TK1616"/>
<gene>
    <name evidence="1" type="ordered locus">TK1616</name>
</gene>